<feature type="transmembrane region" description="Helical" evidence="1">
    <location>
        <begin position="183"/>
        <end position="209"/>
    </location>
</feature>
<evidence type="ECO:0000313" key="2">
    <source>
        <dbReference type="EnsemblPlants" id="TraesCS5A02G034000.1.cds1"/>
    </source>
</evidence>
<dbReference type="OMA" id="FHRWIHP"/>
<dbReference type="GeneID" id="123106432"/>
<proteinExistence type="predicted"/>
<feature type="transmembrane region" description="Helical" evidence="1">
    <location>
        <begin position="119"/>
        <end position="140"/>
    </location>
</feature>
<dbReference type="AlphaFoldDB" id="A0A3B6K9Y1"/>
<dbReference type="Gramene" id="TraesCS5A03G0083400.1">
    <property type="protein sequence ID" value="TraesCS5A03G0083400.1.CDS1"/>
    <property type="gene ID" value="TraesCS5A03G0083400"/>
</dbReference>
<keyword evidence="1" id="KW-1133">Transmembrane helix</keyword>
<reference evidence="2" key="2">
    <citation type="submission" date="2018-10" db="UniProtKB">
        <authorList>
            <consortium name="EnsemblPlants"/>
        </authorList>
    </citation>
    <scope>IDENTIFICATION</scope>
</reference>
<dbReference type="EnsemblPlants" id="TraesCS5A02G034000.1">
    <property type="protein sequence ID" value="TraesCS5A02G034000.1.cds1"/>
    <property type="gene ID" value="TraesCS5A02G034000"/>
</dbReference>
<organism evidence="2">
    <name type="scientific">Triticum aestivum</name>
    <name type="common">Wheat</name>
    <dbReference type="NCBI Taxonomy" id="4565"/>
    <lineage>
        <taxon>Eukaryota</taxon>
        <taxon>Viridiplantae</taxon>
        <taxon>Streptophyta</taxon>
        <taxon>Embryophyta</taxon>
        <taxon>Tracheophyta</taxon>
        <taxon>Spermatophyta</taxon>
        <taxon>Magnoliopsida</taxon>
        <taxon>Liliopsida</taxon>
        <taxon>Poales</taxon>
        <taxon>Poaceae</taxon>
        <taxon>BOP clade</taxon>
        <taxon>Pooideae</taxon>
        <taxon>Triticodae</taxon>
        <taxon>Triticeae</taxon>
        <taxon>Triticinae</taxon>
        <taxon>Triticum</taxon>
    </lineage>
</organism>
<dbReference type="Proteomes" id="UP000019116">
    <property type="component" value="Chromosome 5A"/>
</dbReference>
<dbReference type="Gramene" id="TraesCS5A02G034000.1">
    <property type="protein sequence ID" value="TraesCS5A02G034000.1.cds1"/>
    <property type="gene ID" value="TraesCS5A02G034000"/>
</dbReference>
<evidence type="ECO:0000256" key="1">
    <source>
        <dbReference type="SAM" id="Phobius"/>
    </source>
</evidence>
<evidence type="ECO:0000313" key="3">
    <source>
        <dbReference type="Proteomes" id="UP000019116"/>
    </source>
</evidence>
<reference evidence="2" key="1">
    <citation type="submission" date="2018-08" db="EMBL/GenBank/DDBJ databases">
        <authorList>
            <person name="Rossello M."/>
        </authorList>
    </citation>
    <scope>NUCLEOTIDE SEQUENCE [LARGE SCALE GENOMIC DNA]</scope>
    <source>
        <strain evidence="2">cv. Chinese Spring</strain>
    </source>
</reference>
<gene>
    <name evidence="2" type="primary">LOC123106432</name>
</gene>
<dbReference type="OrthoDB" id="648763at2759"/>
<dbReference type="Gramene" id="TraesWEE_scaffold_164888_01G000100.1">
    <property type="protein sequence ID" value="TraesWEE_scaffold_164888_01G000100.1"/>
    <property type="gene ID" value="TraesWEE_scaffold_164888_01G000100"/>
</dbReference>
<feature type="transmembrane region" description="Helical" evidence="1">
    <location>
        <begin position="152"/>
        <end position="171"/>
    </location>
</feature>
<dbReference type="RefSeq" id="XP_044384535.1">
    <property type="nucleotide sequence ID" value="XM_044528600.1"/>
</dbReference>
<keyword evidence="1" id="KW-0472">Membrane</keyword>
<protein>
    <submittedName>
        <fullName evidence="2">Uncharacterized protein</fullName>
    </submittedName>
</protein>
<keyword evidence="3" id="KW-1185">Reference proteome</keyword>
<name>A0A3B6K9Y1_WHEAT</name>
<sequence>MDGNNQIHDPLLATVPKEETIPAAVRRASGWALFTACGTLLSFAAGHAAAYAAGQYQVCSTQVGLRNYTRLVGFWTIQTFHRWIHPSYSRWFSVVFVWMHTPFVLRCVLWTDAQAADDSALWFGMLCCALLQAAAAALALHLPCRRRWVRRALAFLALVVTFVGQCMYAAAVRLLLAVDPGYIIARIFCTANIVIFAGGDLICFLGLLLGGDN</sequence>
<accession>A0A3B6K9Y1</accession>
<feature type="transmembrane region" description="Helical" evidence="1">
    <location>
        <begin position="91"/>
        <end position="113"/>
    </location>
</feature>
<dbReference type="Gramene" id="TraesNOR5A03G02595840.1">
    <property type="protein sequence ID" value="TraesNOR5A03G02595840.1.CDS1"/>
    <property type="gene ID" value="TraesNOR5A03G02595840"/>
</dbReference>
<keyword evidence="1" id="KW-0812">Transmembrane</keyword>